<dbReference type="EMBL" id="LR134473">
    <property type="protein sequence ID" value="VEI02794.1"/>
    <property type="molecule type" value="Genomic_DNA"/>
</dbReference>
<evidence type="ECO:0000313" key="4">
    <source>
        <dbReference type="Proteomes" id="UP000277858"/>
    </source>
</evidence>
<dbReference type="STRING" id="1122997.GCA_000425285_02725"/>
<sequence>MRWKIGGLVVLVVLAIGSWAFIFINRNGDVATDDSTYSAPPLQAEASSTPTSTPSPTPAPKVTIPEGAKVVIVGDSWTVGYAATPAGKGYAPLVADAMGWDLTNMGASGTGYVNPGPKDEGTYASRIADESVDRGVDLVIIQGSVNDASNKDAGGVTAGATKAIAAARETWPSAQLIILGPCPSVLPVSTNLSSVDSQLTSITQKVHLNYVSCVQEQWITSSNFSRVIDASKLNHPSTEGHAFLAKKVETDLRKIVVTK</sequence>
<dbReference type="SUPFAM" id="SSF52266">
    <property type="entry name" value="SGNH hydrolase"/>
    <property type="match status" value="1"/>
</dbReference>
<reference evidence="3 4" key="1">
    <citation type="submission" date="2018-12" db="EMBL/GenBank/DDBJ databases">
        <authorList>
            <consortium name="Pathogen Informatics"/>
        </authorList>
    </citation>
    <scope>NUCLEOTIDE SEQUENCE [LARGE SCALE GENOMIC DNA]</scope>
    <source>
        <strain evidence="3 4">NCTC13652</strain>
    </source>
</reference>
<dbReference type="Pfam" id="PF13472">
    <property type="entry name" value="Lipase_GDSL_2"/>
    <property type="match status" value="1"/>
</dbReference>
<organism evidence="3 4">
    <name type="scientific">Acidipropionibacterium jensenii</name>
    <dbReference type="NCBI Taxonomy" id="1749"/>
    <lineage>
        <taxon>Bacteria</taxon>
        <taxon>Bacillati</taxon>
        <taxon>Actinomycetota</taxon>
        <taxon>Actinomycetes</taxon>
        <taxon>Propionibacteriales</taxon>
        <taxon>Propionibacteriaceae</taxon>
        <taxon>Acidipropionibacterium</taxon>
    </lineage>
</organism>
<evidence type="ECO:0000256" key="1">
    <source>
        <dbReference type="SAM" id="MobiDB-lite"/>
    </source>
</evidence>
<dbReference type="AlphaFoldDB" id="A0A3S4V1Q2"/>
<gene>
    <name evidence="3" type="ORF">NCTC13652_00979</name>
</gene>
<dbReference type="RefSeq" id="WP_161626039.1">
    <property type="nucleotide sequence ID" value="NZ_LR134473.1"/>
</dbReference>
<dbReference type="InterPro" id="IPR036514">
    <property type="entry name" value="SGNH_hydro_sf"/>
</dbReference>
<dbReference type="CDD" id="cd00229">
    <property type="entry name" value="SGNH_hydrolase"/>
    <property type="match status" value="1"/>
</dbReference>
<evidence type="ECO:0000259" key="2">
    <source>
        <dbReference type="Pfam" id="PF13472"/>
    </source>
</evidence>
<protein>
    <recommendedName>
        <fullName evidence="2">SGNH hydrolase-type esterase domain-containing protein</fullName>
    </recommendedName>
</protein>
<dbReference type="Proteomes" id="UP000277858">
    <property type="component" value="Chromosome"/>
</dbReference>
<evidence type="ECO:0000313" key="3">
    <source>
        <dbReference type="EMBL" id="VEI02794.1"/>
    </source>
</evidence>
<proteinExistence type="predicted"/>
<dbReference type="InterPro" id="IPR013830">
    <property type="entry name" value="SGNH_hydro"/>
</dbReference>
<accession>A0A3S4V1Q2</accession>
<name>A0A3S4V1Q2_9ACTN</name>
<dbReference type="Gene3D" id="3.40.50.1110">
    <property type="entry name" value="SGNH hydrolase"/>
    <property type="match status" value="1"/>
</dbReference>
<keyword evidence="4" id="KW-1185">Reference proteome</keyword>
<feature type="domain" description="SGNH hydrolase-type esterase" evidence="2">
    <location>
        <begin position="73"/>
        <end position="242"/>
    </location>
</feature>
<feature type="region of interest" description="Disordered" evidence="1">
    <location>
        <begin position="34"/>
        <end position="63"/>
    </location>
</feature>